<evidence type="ECO:0000256" key="7">
    <source>
        <dbReference type="SAM" id="Phobius"/>
    </source>
</evidence>
<dbReference type="PANTHER" id="PTHR43731:SF14">
    <property type="entry name" value="PRESENILIN-ASSOCIATED RHOMBOID-LIKE PROTEIN, MITOCHONDRIAL"/>
    <property type="match status" value="1"/>
</dbReference>
<sequence>MIQVRPSGFQVLPVIIKNLIIINVLVFLAQLTFDGISMKPGTLEPNIGFVSQTFALHHVMSSLFKPWQLITHMFMHGSPGHLFFNMFGLWLFGSMLENLWGAKRFLIFYLVCGLGAAVLHLASMYYDSNSLINDFNAVKVNINANSYFHFLNKYTVSPDYTLQEANAVLNELKINPNNFEVQNEALKIIASSTNMYISYPTVGASGAVFGCLAAFAVLFPNHIVYFFPAKYVVPFLILSELIAGFQNIPGDNVARFAHVGGAVMGLILAYFWKKRSHRFRRWY</sequence>
<keyword evidence="5 7" id="KW-1133">Transmembrane helix</keyword>
<feature type="domain" description="Peptidase S54 rhomboid" evidence="8">
    <location>
        <begin position="65"/>
        <end position="122"/>
    </location>
</feature>
<feature type="transmembrane region" description="Helical" evidence="7">
    <location>
        <begin position="12"/>
        <end position="33"/>
    </location>
</feature>
<feature type="transmembrane region" description="Helical" evidence="7">
    <location>
        <begin position="196"/>
        <end position="219"/>
    </location>
</feature>
<evidence type="ECO:0000256" key="3">
    <source>
        <dbReference type="ARBA" id="ARBA00022692"/>
    </source>
</evidence>
<feature type="transmembrane region" description="Helical" evidence="7">
    <location>
        <begin position="231"/>
        <end position="248"/>
    </location>
</feature>
<dbReference type="GO" id="GO:0008233">
    <property type="term" value="F:peptidase activity"/>
    <property type="evidence" value="ECO:0007669"/>
    <property type="project" value="UniProtKB-KW"/>
</dbReference>
<evidence type="ECO:0000256" key="1">
    <source>
        <dbReference type="ARBA" id="ARBA00004141"/>
    </source>
</evidence>
<organism evidence="9 10">
    <name type="scientific">Polluticaenibacter yanchengensis</name>
    <dbReference type="NCBI Taxonomy" id="3014562"/>
    <lineage>
        <taxon>Bacteria</taxon>
        <taxon>Pseudomonadati</taxon>
        <taxon>Bacteroidota</taxon>
        <taxon>Chitinophagia</taxon>
        <taxon>Chitinophagales</taxon>
        <taxon>Chitinophagaceae</taxon>
        <taxon>Polluticaenibacter</taxon>
    </lineage>
</organism>
<dbReference type="Gene3D" id="1.20.1540.10">
    <property type="entry name" value="Rhomboid-like"/>
    <property type="match status" value="1"/>
</dbReference>
<dbReference type="GO" id="GO:0006508">
    <property type="term" value="P:proteolysis"/>
    <property type="evidence" value="ECO:0007669"/>
    <property type="project" value="UniProtKB-KW"/>
</dbReference>
<evidence type="ECO:0000313" key="10">
    <source>
        <dbReference type="Proteomes" id="UP001210231"/>
    </source>
</evidence>
<keyword evidence="10" id="KW-1185">Reference proteome</keyword>
<dbReference type="Pfam" id="PF01694">
    <property type="entry name" value="Rhomboid"/>
    <property type="match status" value="2"/>
</dbReference>
<dbReference type="Proteomes" id="UP001210231">
    <property type="component" value="Unassembled WGS sequence"/>
</dbReference>
<dbReference type="InterPro" id="IPR022764">
    <property type="entry name" value="Peptidase_S54_rhomboid_dom"/>
</dbReference>
<evidence type="ECO:0000256" key="2">
    <source>
        <dbReference type="ARBA" id="ARBA00009045"/>
    </source>
</evidence>
<evidence type="ECO:0000256" key="4">
    <source>
        <dbReference type="ARBA" id="ARBA00022801"/>
    </source>
</evidence>
<keyword evidence="6 7" id="KW-0472">Membrane</keyword>
<keyword evidence="4" id="KW-0378">Hydrolase</keyword>
<protein>
    <submittedName>
        <fullName evidence="9">Rhomboid family intramembrane serine protease</fullName>
    </submittedName>
</protein>
<comment type="subcellular location">
    <subcellularLocation>
        <location evidence="1">Membrane</location>
        <topology evidence="1">Multi-pass membrane protein</topology>
    </subcellularLocation>
</comment>
<feature type="transmembrane region" description="Helical" evidence="7">
    <location>
        <begin position="254"/>
        <end position="272"/>
    </location>
</feature>
<keyword evidence="9" id="KW-0645">Protease</keyword>
<evidence type="ECO:0000256" key="5">
    <source>
        <dbReference type="ARBA" id="ARBA00022989"/>
    </source>
</evidence>
<proteinExistence type="inferred from homology"/>
<comment type="similarity">
    <text evidence="2">Belongs to the peptidase S54 family.</text>
</comment>
<evidence type="ECO:0000256" key="6">
    <source>
        <dbReference type="ARBA" id="ARBA00023136"/>
    </source>
</evidence>
<evidence type="ECO:0000313" key="9">
    <source>
        <dbReference type="EMBL" id="MDA3616455.1"/>
    </source>
</evidence>
<dbReference type="RefSeq" id="WP_407032783.1">
    <property type="nucleotide sequence ID" value="NZ_JAQGEF010000030.1"/>
</dbReference>
<feature type="transmembrane region" description="Helical" evidence="7">
    <location>
        <begin position="105"/>
        <end position="126"/>
    </location>
</feature>
<gene>
    <name evidence="9" type="ORF">O3P16_16710</name>
</gene>
<comment type="caution">
    <text evidence="9">The sequence shown here is derived from an EMBL/GenBank/DDBJ whole genome shotgun (WGS) entry which is preliminary data.</text>
</comment>
<accession>A0ABT4UNX0</accession>
<keyword evidence="3 7" id="KW-0812">Transmembrane</keyword>
<evidence type="ECO:0000259" key="8">
    <source>
        <dbReference type="Pfam" id="PF01694"/>
    </source>
</evidence>
<dbReference type="SUPFAM" id="SSF144091">
    <property type="entry name" value="Rhomboid-like"/>
    <property type="match status" value="1"/>
</dbReference>
<feature type="transmembrane region" description="Helical" evidence="7">
    <location>
        <begin position="69"/>
        <end position="93"/>
    </location>
</feature>
<dbReference type="PANTHER" id="PTHR43731">
    <property type="entry name" value="RHOMBOID PROTEASE"/>
    <property type="match status" value="1"/>
</dbReference>
<dbReference type="EMBL" id="JAQGEF010000030">
    <property type="protein sequence ID" value="MDA3616455.1"/>
    <property type="molecule type" value="Genomic_DNA"/>
</dbReference>
<name>A0ABT4UNX0_9BACT</name>
<reference evidence="9 10" key="1">
    <citation type="submission" date="2022-12" db="EMBL/GenBank/DDBJ databases">
        <title>Chitinophagaceae gen. sp. nov., a new member of the family Chitinophagaceae, isolated from soil in a chemical factory.</title>
        <authorList>
            <person name="Ke Z."/>
        </authorList>
    </citation>
    <scope>NUCLEOTIDE SEQUENCE [LARGE SCALE GENOMIC DNA]</scope>
    <source>
        <strain evidence="9 10">LY-5</strain>
    </source>
</reference>
<dbReference type="InterPro" id="IPR035952">
    <property type="entry name" value="Rhomboid-like_sf"/>
</dbReference>
<dbReference type="InterPro" id="IPR050925">
    <property type="entry name" value="Rhomboid_protease_S54"/>
</dbReference>
<feature type="domain" description="Peptidase S54 rhomboid" evidence="8">
    <location>
        <begin position="192"/>
        <end position="271"/>
    </location>
</feature>